<evidence type="ECO:0000259" key="7">
    <source>
        <dbReference type="Pfam" id="PF08543"/>
    </source>
</evidence>
<keyword evidence="4" id="KW-0547">Nucleotide-binding</keyword>
<feature type="domain" description="Pyridoxamine kinase/Phosphomethylpyrimidine kinase" evidence="7">
    <location>
        <begin position="19"/>
        <end position="269"/>
    </location>
</feature>
<evidence type="ECO:0000256" key="3">
    <source>
        <dbReference type="ARBA" id="ARBA00022679"/>
    </source>
</evidence>
<dbReference type="NCBIfam" id="TIGR00097">
    <property type="entry name" value="HMP-P_kinase"/>
    <property type="match status" value="1"/>
</dbReference>
<dbReference type="SUPFAM" id="SSF53613">
    <property type="entry name" value="Ribokinase-like"/>
    <property type="match status" value="1"/>
</dbReference>
<comment type="pathway">
    <text evidence="1">Cofactor biosynthesis; thiamine diphosphate biosynthesis.</text>
</comment>
<dbReference type="PANTHER" id="PTHR20858">
    <property type="entry name" value="PHOSPHOMETHYLPYRIMIDINE KINASE"/>
    <property type="match status" value="1"/>
</dbReference>
<sequence>MAEGTENSIPNVVSIAGVDPSGGAGVLADVKAMSACGAYACGVIAALTAQNTQTVTGVMPVPATFLKEQIDTLFDDVRIDAVKIGMLGTVEQIETVADALVRRKPRFVVLDPVMVAKGGSRLLAADAVDALKERLLPLATIITPNLPEAMCLLGREEDVTEEEFPEVARELWKLLGRRNAWVYLKGGHLEGESAYDLLFNNVVSVPFTAPRVPTKNTHGTGCTLSSAIAAFLPQSVDVPEACRRAKEYLTGAVRHAGELDVGHGHGPTNHFWRLWKERV</sequence>
<evidence type="ECO:0000256" key="2">
    <source>
        <dbReference type="ARBA" id="ARBA00012135"/>
    </source>
</evidence>
<dbReference type="EMBL" id="ADMG01000016">
    <property type="protein sequence ID" value="EKB31936.1"/>
    <property type="molecule type" value="Genomic_DNA"/>
</dbReference>
<dbReference type="HOGENOM" id="CLU_020520_0_1_4"/>
<protein>
    <recommendedName>
        <fullName evidence="2">hydroxymethylpyrimidine kinase</fullName>
        <ecNumber evidence="2">2.7.1.49</ecNumber>
    </recommendedName>
</protein>
<dbReference type="EC" id="2.7.1.49" evidence="2"/>
<dbReference type="PANTHER" id="PTHR20858:SF17">
    <property type="entry name" value="HYDROXYMETHYLPYRIMIDINE_PHOSPHOMETHYLPYRIMIDINE KINASE THI20-RELATED"/>
    <property type="match status" value="1"/>
</dbReference>
<dbReference type="RefSeq" id="WP_005433851.1">
    <property type="nucleotide sequence ID" value="NZ_JH815514.1"/>
</dbReference>
<dbReference type="GO" id="GO:0009229">
    <property type="term" value="P:thiamine diphosphate biosynthetic process"/>
    <property type="evidence" value="ECO:0007669"/>
    <property type="project" value="UniProtKB-UniPathway"/>
</dbReference>
<proteinExistence type="predicted"/>
<evidence type="ECO:0000313" key="9">
    <source>
        <dbReference type="Proteomes" id="UP000005835"/>
    </source>
</evidence>
<dbReference type="PATRIC" id="fig|742823.3.peg.510"/>
<comment type="caution">
    <text evidence="8">The sequence shown here is derived from an EMBL/GenBank/DDBJ whole genome shotgun (WGS) entry which is preliminary data.</text>
</comment>
<dbReference type="Proteomes" id="UP000005835">
    <property type="component" value="Unassembled WGS sequence"/>
</dbReference>
<dbReference type="Pfam" id="PF08543">
    <property type="entry name" value="Phos_pyr_kin"/>
    <property type="match status" value="1"/>
</dbReference>
<dbReference type="GO" id="GO:0009228">
    <property type="term" value="P:thiamine biosynthetic process"/>
    <property type="evidence" value="ECO:0007669"/>
    <property type="project" value="InterPro"/>
</dbReference>
<accession>K1JNX7</accession>
<evidence type="ECO:0000256" key="6">
    <source>
        <dbReference type="ARBA" id="ARBA00022840"/>
    </source>
</evidence>
<evidence type="ECO:0000256" key="5">
    <source>
        <dbReference type="ARBA" id="ARBA00022777"/>
    </source>
</evidence>
<reference evidence="8 9" key="1">
    <citation type="submission" date="2012-05" db="EMBL/GenBank/DDBJ databases">
        <title>The Genome Sequence of Sutterella wadsworthensis 2_1_59BFAA.</title>
        <authorList>
            <consortium name="The Broad Institute Genome Sequencing Platform"/>
            <person name="Earl A."/>
            <person name="Ward D."/>
            <person name="Feldgarden M."/>
            <person name="Gevers D."/>
            <person name="Daigneault M."/>
            <person name="Strauss J."/>
            <person name="Allen-Vercoe E."/>
            <person name="Walker B."/>
            <person name="Young S.K."/>
            <person name="Zeng Q."/>
            <person name="Gargeya S."/>
            <person name="Fitzgerald M."/>
            <person name="Haas B."/>
            <person name="Abouelleil A."/>
            <person name="Alvarado L."/>
            <person name="Arachchi H.M."/>
            <person name="Berlin A.M."/>
            <person name="Chapman S.B."/>
            <person name="Goldberg J."/>
            <person name="Griggs A."/>
            <person name="Gujja S."/>
            <person name="Hansen M."/>
            <person name="Howarth C."/>
            <person name="Imamovic A."/>
            <person name="Larimer J."/>
            <person name="McCowen C."/>
            <person name="Montmayeur A."/>
            <person name="Murphy C."/>
            <person name="Neiman D."/>
            <person name="Pearson M."/>
            <person name="Priest M."/>
            <person name="Roberts A."/>
            <person name="Saif S."/>
            <person name="Shea T."/>
            <person name="Sisk P."/>
            <person name="Sykes S."/>
            <person name="Wortman J."/>
            <person name="Nusbaum C."/>
            <person name="Birren B."/>
        </authorList>
    </citation>
    <scope>NUCLEOTIDE SEQUENCE [LARGE SCALE GENOMIC DNA]</scope>
    <source>
        <strain evidence="8 9">2_1_59BFAA</strain>
    </source>
</reference>
<dbReference type="GO" id="GO:0008902">
    <property type="term" value="F:hydroxymethylpyrimidine kinase activity"/>
    <property type="evidence" value="ECO:0007669"/>
    <property type="project" value="UniProtKB-EC"/>
</dbReference>
<dbReference type="InterPro" id="IPR029056">
    <property type="entry name" value="Ribokinase-like"/>
</dbReference>
<evidence type="ECO:0000313" key="8">
    <source>
        <dbReference type="EMBL" id="EKB31936.1"/>
    </source>
</evidence>
<gene>
    <name evidence="8" type="ORF">HMPREF9465_00513</name>
</gene>
<dbReference type="FunFam" id="3.40.1190.20:FF:000003">
    <property type="entry name" value="Phosphomethylpyrimidine kinase ThiD"/>
    <property type="match status" value="1"/>
</dbReference>
<dbReference type="InterPro" id="IPR013749">
    <property type="entry name" value="PM/HMP-P_kinase-1"/>
</dbReference>
<dbReference type="OrthoDB" id="9810880at2"/>
<dbReference type="AlphaFoldDB" id="K1JNX7"/>
<dbReference type="GO" id="GO:0005524">
    <property type="term" value="F:ATP binding"/>
    <property type="evidence" value="ECO:0007669"/>
    <property type="project" value="UniProtKB-KW"/>
</dbReference>
<evidence type="ECO:0000256" key="1">
    <source>
        <dbReference type="ARBA" id="ARBA00004948"/>
    </source>
</evidence>
<dbReference type="STRING" id="742823.HMPREF9465_00513"/>
<dbReference type="GO" id="GO:0005829">
    <property type="term" value="C:cytosol"/>
    <property type="evidence" value="ECO:0007669"/>
    <property type="project" value="TreeGrafter"/>
</dbReference>
<dbReference type="GO" id="GO:0008972">
    <property type="term" value="F:phosphomethylpyrimidine kinase activity"/>
    <property type="evidence" value="ECO:0007669"/>
    <property type="project" value="InterPro"/>
</dbReference>
<keyword evidence="5 8" id="KW-0418">Kinase</keyword>
<organism evidence="8 9">
    <name type="scientific">Sutterella wadsworthensis 2_1_59BFAA</name>
    <dbReference type="NCBI Taxonomy" id="742823"/>
    <lineage>
        <taxon>Bacteria</taxon>
        <taxon>Pseudomonadati</taxon>
        <taxon>Pseudomonadota</taxon>
        <taxon>Betaproteobacteria</taxon>
        <taxon>Burkholderiales</taxon>
        <taxon>Sutterellaceae</taxon>
        <taxon>Sutterella</taxon>
    </lineage>
</organism>
<dbReference type="Gene3D" id="3.40.1190.20">
    <property type="match status" value="1"/>
</dbReference>
<dbReference type="eggNOG" id="COG0351">
    <property type="taxonomic scope" value="Bacteria"/>
</dbReference>
<keyword evidence="3" id="KW-0808">Transferase</keyword>
<name>K1JNX7_9BURK</name>
<dbReference type="CDD" id="cd01169">
    <property type="entry name" value="HMPP_kinase"/>
    <property type="match status" value="1"/>
</dbReference>
<evidence type="ECO:0000256" key="4">
    <source>
        <dbReference type="ARBA" id="ARBA00022741"/>
    </source>
</evidence>
<dbReference type="UniPathway" id="UPA00060">
    <property type="reaction ID" value="UER00138"/>
</dbReference>
<keyword evidence="9" id="KW-1185">Reference proteome</keyword>
<keyword evidence="6" id="KW-0067">ATP-binding</keyword>
<dbReference type="InterPro" id="IPR004399">
    <property type="entry name" value="HMP/HMP-P_kinase_dom"/>
</dbReference>